<comment type="caution">
    <text evidence="2">The sequence shown here is derived from an EMBL/GenBank/DDBJ whole genome shotgun (WGS) entry which is preliminary data.</text>
</comment>
<feature type="region of interest" description="Disordered" evidence="1">
    <location>
        <begin position="14"/>
        <end position="38"/>
    </location>
</feature>
<sequence length="145" mass="16251">MYYGSRWKRRIFDASGGKSPPCDGGGGGGGGSGESGDEGLSGVMDETVQVVLATIGFIFLELIRLAKDYIKYLFKGSKSVRLTSAMNLWGKFWKKLNEKKVYDNMWLEKAIINTPTWYDSPENYRRILRSYSAYKASSSDESDDD</sequence>
<feature type="compositionally biased region" description="Gly residues" evidence="1">
    <location>
        <begin position="23"/>
        <end position="34"/>
    </location>
</feature>
<reference evidence="2" key="1">
    <citation type="journal article" date="2023" name="Plant J.">
        <title>Genome sequences and population genomics provide insights into the demographic history, inbreeding, and mutation load of two 'living fossil' tree species of Dipteronia.</title>
        <authorList>
            <person name="Feng Y."/>
            <person name="Comes H.P."/>
            <person name="Chen J."/>
            <person name="Zhu S."/>
            <person name="Lu R."/>
            <person name="Zhang X."/>
            <person name="Li P."/>
            <person name="Qiu J."/>
            <person name="Olsen K.M."/>
            <person name="Qiu Y."/>
        </authorList>
    </citation>
    <scope>NUCLEOTIDE SEQUENCE</scope>
    <source>
        <strain evidence="2">KIB01</strain>
    </source>
</reference>
<accession>A0AAD9X7Z3</accession>
<dbReference type="PANTHER" id="PTHR35483:SF1">
    <property type="entry name" value="GLYCINE-RICH PROTEIN-RELATED"/>
    <property type="match status" value="1"/>
</dbReference>
<organism evidence="2 3">
    <name type="scientific">Dipteronia dyeriana</name>
    <dbReference type="NCBI Taxonomy" id="168575"/>
    <lineage>
        <taxon>Eukaryota</taxon>
        <taxon>Viridiplantae</taxon>
        <taxon>Streptophyta</taxon>
        <taxon>Embryophyta</taxon>
        <taxon>Tracheophyta</taxon>
        <taxon>Spermatophyta</taxon>
        <taxon>Magnoliopsida</taxon>
        <taxon>eudicotyledons</taxon>
        <taxon>Gunneridae</taxon>
        <taxon>Pentapetalae</taxon>
        <taxon>rosids</taxon>
        <taxon>malvids</taxon>
        <taxon>Sapindales</taxon>
        <taxon>Sapindaceae</taxon>
        <taxon>Hippocastanoideae</taxon>
        <taxon>Acereae</taxon>
        <taxon>Dipteronia</taxon>
    </lineage>
</organism>
<evidence type="ECO:0000313" key="3">
    <source>
        <dbReference type="Proteomes" id="UP001280121"/>
    </source>
</evidence>
<dbReference type="EMBL" id="JANJYI010000004">
    <property type="protein sequence ID" value="KAK2654514.1"/>
    <property type="molecule type" value="Genomic_DNA"/>
</dbReference>
<gene>
    <name evidence="2" type="ORF">Ddye_014370</name>
</gene>
<proteinExistence type="predicted"/>
<evidence type="ECO:0000256" key="1">
    <source>
        <dbReference type="SAM" id="MobiDB-lite"/>
    </source>
</evidence>
<protein>
    <submittedName>
        <fullName evidence="2">Uncharacterized protein</fullName>
    </submittedName>
</protein>
<evidence type="ECO:0000313" key="2">
    <source>
        <dbReference type="EMBL" id="KAK2654514.1"/>
    </source>
</evidence>
<name>A0AAD9X7Z3_9ROSI</name>
<keyword evidence="3" id="KW-1185">Reference proteome</keyword>
<dbReference type="PANTHER" id="PTHR35483">
    <property type="entry name" value="NUCLEUSENVELOPE PROTEIN"/>
    <property type="match status" value="1"/>
</dbReference>
<dbReference type="AlphaFoldDB" id="A0AAD9X7Z3"/>
<dbReference type="Proteomes" id="UP001280121">
    <property type="component" value="Unassembled WGS sequence"/>
</dbReference>
<dbReference type="GO" id="GO:0009507">
    <property type="term" value="C:chloroplast"/>
    <property type="evidence" value="ECO:0007669"/>
    <property type="project" value="TreeGrafter"/>
</dbReference>